<dbReference type="STRING" id="488535.SAMN04487963_0909"/>
<sequence>MKRFSQWMTALSLTLAFTGAQATVITHSDPGEMHTDIAGATEIDFGNGCGYASCSGDFQIVTGDLSGRYAAPAGTESDNPYLSVPNPVSSGTAVLELGETANYFGLYWGSIDSYNTISFFLAGVLVDTFTGNDVSVAADGNQLASATNRFINFFFGDLRFDEVQLGSDGYAFESDNHAYATVSEPGTLALLGIALAGLVMARRRKQH</sequence>
<reference evidence="5" key="1">
    <citation type="submission" date="2016-10" db="EMBL/GenBank/DDBJ databases">
        <authorList>
            <person name="Varghese N."/>
            <person name="Submissions S."/>
        </authorList>
    </citation>
    <scope>NUCLEOTIDE SEQUENCE [LARGE SCALE GENOMIC DNA]</scope>
    <source>
        <strain evidence="5">CGMCC 1.7061</strain>
    </source>
</reference>
<dbReference type="InterPro" id="IPR013424">
    <property type="entry name" value="Ice-binding_C"/>
</dbReference>
<evidence type="ECO:0000256" key="1">
    <source>
        <dbReference type="SAM" id="Phobius"/>
    </source>
</evidence>
<gene>
    <name evidence="4" type="ORF">SAMN04487963_0909</name>
</gene>
<dbReference type="EMBL" id="FOUE01000001">
    <property type="protein sequence ID" value="SFL99405.1"/>
    <property type="molecule type" value="Genomic_DNA"/>
</dbReference>
<feature type="chain" id="PRO_5011589815" evidence="2">
    <location>
        <begin position="23"/>
        <end position="207"/>
    </location>
</feature>
<accession>A0A1I4M8J7</accession>
<keyword evidence="5" id="KW-1185">Reference proteome</keyword>
<proteinExistence type="predicted"/>
<keyword evidence="1" id="KW-0472">Membrane</keyword>
<feature type="signal peptide" evidence="2">
    <location>
        <begin position="1"/>
        <end position="22"/>
    </location>
</feature>
<evidence type="ECO:0000259" key="3">
    <source>
        <dbReference type="Pfam" id="PF07589"/>
    </source>
</evidence>
<dbReference type="OrthoDB" id="8558695at2"/>
<protein>
    <submittedName>
        <fullName evidence="4">PEP-CTERM protein-sorting domain-containing protein</fullName>
    </submittedName>
</protein>
<feature type="domain" description="Ice-binding protein C-terminal" evidence="3">
    <location>
        <begin position="181"/>
        <end position="204"/>
    </location>
</feature>
<dbReference type="Proteomes" id="UP000198519">
    <property type="component" value="Unassembled WGS sequence"/>
</dbReference>
<evidence type="ECO:0000313" key="4">
    <source>
        <dbReference type="EMBL" id="SFL99405.1"/>
    </source>
</evidence>
<dbReference type="Pfam" id="PF07589">
    <property type="entry name" value="PEP-CTERM"/>
    <property type="match status" value="1"/>
</dbReference>
<evidence type="ECO:0000256" key="2">
    <source>
        <dbReference type="SAM" id="SignalP"/>
    </source>
</evidence>
<dbReference type="NCBIfam" id="TIGR02595">
    <property type="entry name" value="PEP_CTERM"/>
    <property type="match status" value="1"/>
</dbReference>
<keyword evidence="1" id="KW-1133">Transmembrane helix</keyword>
<dbReference type="RefSeq" id="WP_092020669.1">
    <property type="nucleotide sequence ID" value="NZ_FOUE01000001.1"/>
</dbReference>
<name>A0A1I4M8J7_9GAMM</name>
<keyword evidence="2" id="KW-0732">Signal</keyword>
<organism evidence="4 5">
    <name type="scientific">Marinobacter zhejiangensis</name>
    <dbReference type="NCBI Taxonomy" id="488535"/>
    <lineage>
        <taxon>Bacteria</taxon>
        <taxon>Pseudomonadati</taxon>
        <taxon>Pseudomonadota</taxon>
        <taxon>Gammaproteobacteria</taxon>
        <taxon>Pseudomonadales</taxon>
        <taxon>Marinobacteraceae</taxon>
        <taxon>Marinobacter</taxon>
    </lineage>
</organism>
<feature type="transmembrane region" description="Helical" evidence="1">
    <location>
        <begin position="185"/>
        <end position="201"/>
    </location>
</feature>
<evidence type="ECO:0000313" key="5">
    <source>
        <dbReference type="Proteomes" id="UP000198519"/>
    </source>
</evidence>
<keyword evidence="1" id="KW-0812">Transmembrane</keyword>
<dbReference type="AlphaFoldDB" id="A0A1I4M8J7"/>